<evidence type="ECO:0000313" key="16">
    <source>
        <dbReference type="Proteomes" id="UP000006813"/>
    </source>
</evidence>
<name>G5BRQ1_HETGA</name>
<dbReference type="PANTHER" id="PTHR22878">
    <property type="entry name" value="DYNEIN HEAVY CHAIN 6, AXONEMAL-LIKE-RELATED"/>
    <property type="match status" value="1"/>
</dbReference>
<dbReference type="FunFam" id="3.40.50.300:FF:002141">
    <property type="entry name" value="Dynein heavy chain"/>
    <property type="match status" value="1"/>
</dbReference>
<evidence type="ECO:0000256" key="11">
    <source>
        <dbReference type="ARBA" id="ARBA00023212"/>
    </source>
</evidence>
<dbReference type="FunFam" id="1.10.8.1220:FF:000001">
    <property type="entry name" value="Dynein axonemal heavy chain 5"/>
    <property type="match status" value="1"/>
</dbReference>
<keyword evidence="10" id="KW-0505">Motor protein</keyword>
<dbReference type="GO" id="GO:0045505">
    <property type="term" value="F:dynein intermediate chain binding"/>
    <property type="evidence" value="ECO:0007669"/>
    <property type="project" value="InterPro"/>
</dbReference>
<dbReference type="GO" id="GO:0030286">
    <property type="term" value="C:dynein complex"/>
    <property type="evidence" value="ECO:0007669"/>
    <property type="project" value="UniProtKB-KW"/>
</dbReference>
<keyword evidence="8 13" id="KW-0175">Coiled coil</keyword>
<proteinExistence type="inferred from homology"/>
<dbReference type="FunCoup" id="G5BRQ1">
    <property type="interactions" value="33"/>
</dbReference>
<dbReference type="PANTHER" id="PTHR22878:SF67">
    <property type="entry name" value="DYNEIN AXONEMAL HEAVY CHAIN 6"/>
    <property type="match status" value="1"/>
</dbReference>
<evidence type="ECO:0000256" key="10">
    <source>
        <dbReference type="ARBA" id="ARBA00023175"/>
    </source>
</evidence>
<dbReference type="GO" id="GO:0005524">
    <property type="term" value="F:ATP binding"/>
    <property type="evidence" value="ECO:0007669"/>
    <property type="project" value="UniProtKB-KW"/>
</dbReference>
<dbReference type="GO" id="GO:0051959">
    <property type="term" value="F:dynein light intermediate chain binding"/>
    <property type="evidence" value="ECO:0007669"/>
    <property type="project" value="InterPro"/>
</dbReference>
<dbReference type="InterPro" id="IPR043160">
    <property type="entry name" value="Dynein_C_barrel"/>
</dbReference>
<keyword evidence="12" id="KW-0966">Cell projection</keyword>
<dbReference type="SUPFAM" id="SSF52540">
    <property type="entry name" value="P-loop containing nucleoside triphosphate hydrolases"/>
    <property type="match status" value="2"/>
</dbReference>
<protein>
    <submittedName>
        <fullName evidence="15">Dynein heavy chain 6, axonemal</fullName>
    </submittedName>
</protein>
<dbReference type="InterPro" id="IPR024743">
    <property type="entry name" value="Dynein_HC_stalk"/>
</dbReference>
<comment type="similarity">
    <text evidence="2">Belongs to the dynein heavy chain family.</text>
</comment>
<dbReference type="GO" id="GO:0008569">
    <property type="term" value="F:minus-end-directed microtubule motor activity"/>
    <property type="evidence" value="ECO:0007669"/>
    <property type="project" value="InterPro"/>
</dbReference>
<dbReference type="InterPro" id="IPR041658">
    <property type="entry name" value="AAA_lid_11"/>
</dbReference>
<dbReference type="FunFam" id="1.20.920.20:FF:000006">
    <property type="entry name" value="Dynein, axonemal, heavy chain 6"/>
    <property type="match status" value="1"/>
</dbReference>
<dbReference type="InParanoid" id="G5BRQ1"/>
<evidence type="ECO:0000313" key="15">
    <source>
        <dbReference type="EMBL" id="EHB11962.1"/>
    </source>
</evidence>
<keyword evidence="5" id="KW-0547">Nucleotide-binding</keyword>
<dbReference type="InterPro" id="IPR024317">
    <property type="entry name" value="Dynein_heavy_chain_D4_dom"/>
</dbReference>
<sequence length="1994" mass="227972">MDFDTKRLDPWERIIPTFKYSRDVPFFEMLVPTTDTVRFGYLMEKLLAVKHSVLFTGITGVGKSVIAKGLLNRIQESAGYVPVYLNFSAQTSSARIQEIIESKLERKRKNILGAPGNKQVVIFVDDLNMPRLDRYGSQPPIELLRQYQDFGGFYDRNKLFWKDIQDVTIVSACAPPGGGRNPVTPRFIRHFSMLCLPMPSEHSLKQIFQFGIEKADRIYDDMPDMEKIANILQDYLDDYNLTNPKEVKLVFFQDAIEHVSRIARMIRQERGNALLVGVGGTGKQSLTRLAAHICGYKCLQIELTRGYNYDTFHEDLRKLYKMAGIEDRNMVFLFTDTQIVVEEFLEDINNILNSGEVPNLFEKDELEQILAATRPKAKEFGISEGNRDEVFQYFISRVRQKLHIVLCMSPVGEAFRSRCRMFPSLVNCCTIDWFVQWPREALLSVSKTFFSTVEAASEELKEKLSLMCVNVHLSVSQMADRYYAELRRRYYTTPTSYLELINLYLSMLAEKRKQLVSARDRVKNGLTKLLETNILVDKMKLELSALEPVLLIKSQDVEALMEKLAVDQESADQVRNVVQEEEAIAKVKAEETQAIADDAQRDLEEALPALEAANKALDSLDKADISEIRVFTKPPDLVMTVMEAISILLNAKPDWPTAKQLLGDSNFLRRLLEYDKENIKPQILAKLQKYINNPDFVPEKVEKVSKACKSMCMWVRAMDLYSRVLKEVEPKRQKLRAAQAELDITMATLREKQALLKQVEDQIQALQDEYDKGVNEKESLAKTMALTKARLMRAGKLTAALGDEQVRWEESIQKFEEEISNIIGNVFIAAACVAYYGAFTAQYRQLLIECWIEYCQQLEVPINPSFSLINILGDPYEIQQWNTDGLPRDTISTENGILVTQGRRWPLMIDPQDQANRWIRNKESKNGLKIIKLTDSNFLRTLENSIRLGLPVLLEELKETLDPALEPVLLKQIFISGGRVLIHLGDSDIDYDKNFRFYMTTKMSNPHYLPEVCIKVTIINFTVTKSGLEDQLLSDVVRLERTKLEEQRIQLIVRINSDKNQLKAIEEKILRMLFTSEGNILDNEELIDTLQDSKASEIFLITSGAIKTRLKEAESTEQMINVTREKYRPVATQGSVIYFVIASLSEMDPMYQYSLKYFKQLFNTTIETSVKTDDLQHRLEILLEQTLLNAYINISRGLFEQHKLIYSFMLCVEIMRQQGSLTEAEWNFFLRGSAGMEKERPPKPEAPWLPTAMWFACCDLEESFPVFQGLTQYILSHPISIRLGSFETYINPPVWEGYPHVKREEHAGTHGKGATHQDSQISELSSFQKLILVKCCKEEKVVFAVTDFVIENLGKQFIETPPVDLATLYQDMSFSTPLVFILSTGSDPMDAFQRFSRETGYAERVQSISLGQGQGPIAEKMIKDAMRSGNWVFLQNCHLAVSWMLAMEELIKTFTDPNYAIKDTFRLFLSSMPSSTFPVTVLQNSVKVTNEPPKGLRANIRRAFTEMTPSFFEENILGRKWRQIIFGICFFHAIVQERKKFGPLGWNICYEFNDSDRECALLNLHLYCQEGKIPWNALIYITGEITYGGRVTDTWDQRCLRTVLKRFFSPETLEDDYKYSESGIYFAPLADSLQAFKEYIENLPLIDDPEIFGMHENANLVFQYKETSTLINTILEVQPRSSAGGEGKSNDEIVQELVASIQTRVPEKLMLEGASESLFVKDPQGRLNSLTTVLSQEVDRFNNLLKLIHTSLETLNKAIAGFVVMSEEMEKVYNSFLNNQVPSLWSNTAYPSLKPLGSWVKDLILRTAFVDLWLKRGQPKSFWISGFFFPQGFLTGTLQNHARKYSLPIDELSFKYSVVPAYRDQAAVTEAAKTVQFGQELPMDLELPSPEDGVLVHGMFMDASRWDDKDMVIEDALPGQMNPMLPVVHFEPQQNYEPGPTLYHSPLYKTGARAGTLSTTGHSTNFVVTVLLPSKRSKDYWIAKGSALLCQLNE</sequence>
<dbReference type="CDD" id="cd00009">
    <property type="entry name" value="AAA"/>
    <property type="match status" value="1"/>
</dbReference>
<dbReference type="InterPro" id="IPR035706">
    <property type="entry name" value="AAA_9"/>
</dbReference>
<dbReference type="Pfam" id="PF12775">
    <property type="entry name" value="AAA_7"/>
    <property type="match status" value="1"/>
</dbReference>
<gene>
    <name evidence="15" type="ORF">GW7_02413</name>
</gene>
<dbReference type="Gene3D" id="3.40.50.300">
    <property type="entry name" value="P-loop containing nucleotide triphosphate hydrolases"/>
    <property type="match status" value="4"/>
</dbReference>
<evidence type="ECO:0000256" key="2">
    <source>
        <dbReference type="ARBA" id="ARBA00008887"/>
    </source>
</evidence>
<dbReference type="STRING" id="10181.G5BRQ1"/>
<keyword evidence="4" id="KW-0493">Microtubule</keyword>
<organism evidence="15 16">
    <name type="scientific">Heterocephalus glaber</name>
    <name type="common">Naked mole rat</name>
    <dbReference type="NCBI Taxonomy" id="10181"/>
    <lineage>
        <taxon>Eukaryota</taxon>
        <taxon>Metazoa</taxon>
        <taxon>Chordata</taxon>
        <taxon>Craniata</taxon>
        <taxon>Vertebrata</taxon>
        <taxon>Euteleostomi</taxon>
        <taxon>Mammalia</taxon>
        <taxon>Eutheria</taxon>
        <taxon>Euarchontoglires</taxon>
        <taxon>Glires</taxon>
        <taxon>Rodentia</taxon>
        <taxon>Hystricomorpha</taxon>
        <taxon>Bathyergidae</taxon>
        <taxon>Heterocephalus</taxon>
    </lineage>
</organism>
<dbReference type="InterPro" id="IPR004273">
    <property type="entry name" value="Dynein_heavy_D6_P-loop"/>
</dbReference>
<dbReference type="Gene3D" id="3.10.490.20">
    <property type="match status" value="1"/>
</dbReference>
<dbReference type="SMART" id="SM00382">
    <property type="entry name" value="AAA"/>
    <property type="match status" value="2"/>
</dbReference>
<evidence type="ECO:0000256" key="12">
    <source>
        <dbReference type="ARBA" id="ARBA00023273"/>
    </source>
</evidence>
<dbReference type="InterPro" id="IPR003593">
    <property type="entry name" value="AAA+_ATPase"/>
</dbReference>
<dbReference type="InterPro" id="IPR042219">
    <property type="entry name" value="AAA_lid_11_sf"/>
</dbReference>
<dbReference type="eggNOG" id="KOG3595">
    <property type="taxonomic scope" value="Eukaryota"/>
</dbReference>
<dbReference type="GO" id="GO:0005930">
    <property type="term" value="C:axoneme"/>
    <property type="evidence" value="ECO:0007669"/>
    <property type="project" value="UniProtKB-SubCell"/>
</dbReference>
<dbReference type="InterPro" id="IPR041228">
    <property type="entry name" value="Dynein_C"/>
</dbReference>
<dbReference type="Pfam" id="PF18199">
    <property type="entry name" value="Dynein_C"/>
    <property type="match status" value="1"/>
</dbReference>
<evidence type="ECO:0000256" key="9">
    <source>
        <dbReference type="ARBA" id="ARBA00023069"/>
    </source>
</evidence>
<evidence type="ECO:0000256" key="1">
    <source>
        <dbReference type="ARBA" id="ARBA00004430"/>
    </source>
</evidence>
<dbReference type="Gene3D" id="1.20.920.30">
    <property type="match status" value="2"/>
</dbReference>
<dbReference type="Pfam" id="PF03028">
    <property type="entry name" value="Dynein_heavy"/>
    <property type="match status" value="1"/>
</dbReference>
<keyword evidence="6" id="KW-0067">ATP-binding</keyword>
<dbReference type="Gene3D" id="6.10.140.1060">
    <property type="match status" value="1"/>
</dbReference>
<dbReference type="Gene3D" id="1.10.8.720">
    <property type="entry name" value="Region D6 of dynein motor"/>
    <property type="match status" value="1"/>
</dbReference>
<dbReference type="Pfam" id="PF12777">
    <property type="entry name" value="MT"/>
    <property type="match status" value="1"/>
</dbReference>
<dbReference type="InterPro" id="IPR026983">
    <property type="entry name" value="DHC"/>
</dbReference>
<dbReference type="FunFam" id="1.20.1270.280:FF:000009">
    <property type="entry name" value="Dynein, axonemal, heavy chain 6"/>
    <property type="match status" value="1"/>
</dbReference>
<feature type="domain" description="AAA+ ATPase" evidence="14">
    <location>
        <begin position="269"/>
        <end position="427"/>
    </location>
</feature>
<dbReference type="Pfam" id="PF12780">
    <property type="entry name" value="AAA_8"/>
    <property type="match status" value="1"/>
</dbReference>
<dbReference type="Pfam" id="PF18198">
    <property type="entry name" value="AAA_lid_11"/>
    <property type="match status" value="1"/>
</dbReference>
<feature type="domain" description="AAA+ ATPase" evidence="14">
    <location>
        <begin position="49"/>
        <end position="202"/>
    </location>
</feature>
<dbReference type="EMBL" id="JH171556">
    <property type="protein sequence ID" value="EHB11962.1"/>
    <property type="molecule type" value="Genomic_DNA"/>
</dbReference>
<evidence type="ECO:0000259" key="14">
    <source>
        <dbReference type="SMART" id="SM00382"/>
    </source>
</evidence>
<keyword evidence="7" id="KW-0243">Dynein</keyword>
<dbReference type="Gene3D" id="1.20.1270.280">
    <property type="match status" value="1"/>
</dbReference>
<dbReference type="InterPro" id="IPR027417">
    <property type="entry name" value="P-loop_NTPase"/>
</dbReference>
<dbReference type="Gene3D" id="1.10.8.1220">
    <property type="match status" value="1"/>
</dbReference>
<evidence type="ECO:0000256" key="7">
    <source>
        <dbReference type="ARBA" id="ARBA00023017"/>
    </source>
</evidence>
<evidence type="ECO:0000256" key="4">
    <source>
        <dbReference type="ARBA" id="ARBA00022701"/>
    </source>
</evidence>
<keyword evidence="9" id="KW-0969">Cilium</keyword>
<keyword evidence="3" id="KW-0963">Cytoplasm</keyword>
<dbReference type="FunFam" id="3.40.50.300:FF:000223">
    <property type="entry name" value="Dynein heavy chain 3, axonemal"/>
    <property type="match status" value="1"/>
</dbReference>
<keyword evidence="11" id="KW-0206">Cytoskeleton</keyword>
<evidence type="ECO:0000256" key="3">
    <source>
        <dbReference type="ARBA" id="ARBA00022490"/>
    </source>
</evidence>
<feature type="coiled-coil region" evidence="13">
    <location>
        <begin position="742"/>
        <end position="783"/>
    </location>
</feature>
<evidence type="ECO:0000256" key="13">
    <source>
        <dbReference type="SAM" id="Coils"/>
    </source>
</evidence>
<dbReference type="FunFam" id="1.10.8.720:FF:000007">
    <property type="entry name" value="Dynein axonemal heavy chain 6"/>
    <property type="match status" value="1"/>
</dbReference>
<accession>G5BRQ1</accession>
<comment type="subcellular location">
    <subcellularLocation>
        <location evidence="1">Cytoplasm</location>
        <location evidence="1">Cytoskeleton</location>
        <location evidence="1">Cilium axoneme</location>
    </subcellularLocation>
</comment>
<dbReference type="FunFam" id="3.10.490.20:FF:000005">
    <property type="entry name" value="Dynein axonemal heavy chain 6"/>
    <property type="match status" value="1"/>
</dbReference>
<evidence type="ECO:0000256" key="8">
    <source>
        <dbReference type="ARBA" id="ARBA00023054"/>
    </source>
</evidence>
<reference evidence="15 16" key="1">
    <citation type="journal article" date="2011" name="Nature">
        <title>Genome sequencing reveals insights into physiology and longevity of the naked mole rat.</title>
        <authorList>
            <person name="Kim E.B."/>
            <person name="Fang X."/>
            <person name="Fushan A.A."/>
            <person name="Huang Z."/>
            <person name="Lobanov A.V."/>
            <person name="Han L."/>
            <person name="Marino S.M."/>
            <person name="Sun X."/>
            <person name="Turanov A.A."/>
            <person name="Yang P."/>
            <person name="Yim S.H."/>
            <person name="Zhao X."/>
            <person name="Kasaikina M.V."/>
            <person name="Stoletzki N."/>
            <person name="Peng C."/>
            <person name="Polak P."/>
            <person name="Xiong Z."/>
            <person name="Kiezun A."/>
            <person name="Zhu Y."/>
            <person name="Chen Y."/>
            <person name="Kryukov G.V."/>
            <person name="Zhang Q."/>
            <person name="Peshkin L."/>
            <person name="Yang L."/>
            <person name="Bronson R.T."/>
            <person name="Buffenstein R."/>
            <person name="Wang B."/>
            <person name="Han C."/>
            <person name="Li Q."/>
            <person name="Chen L."/>
            <person name="Zhao W."/>
            <person name="Sunyaev S.R."/>
            <person name="Park T.J."/>
            <person name="Zhang G."/>
            <person name="Wang J."/>
            <person name="Gladyshev V.N."/>
        </authorList>
    </citation>
    <scope>NUCLEOTIDE SEQUENCE [LARGE SCALE GENOMIC DNA]</scope>
</reference>
<dbReference type="GO" id="GO:0005874">
    <property type="term" value="C:microtubule"/>
    <property type="evidence" value="ECO:0007669"/>
    <property type="project" value="UniProtKB-KW"/>
</dbReference>
<dbReference type="FunFam" id="3.40.50.300:FF:000362">
    <property type="entry name" value="Dynein, axonemal, heavy chain 6"/>
    <property type="match status" value="1"/>
</dbReference>
<evidence type="ECO:0000256" key="6">
    <source>
        <dbReference type="ARBA" id="ARBA00022840"/>
    </source>
</evidence>
<dbReference type="Proteomes" id="UP000006813">
    <property type="component" value="Unassembled WGS sequence"/>
</dbReference>
<dbReference type="GO" id="GO:0007018">
    <property type="term" value="P:microtubule-based movement"/>
    <property type="evidence" value="ECO:0007669"/>
    <property type="project" value="InterPro"/>
</dbReference>
<dbReference type="Pfam" id="PF12781">
    <property type="entry name" value="AAA_9"/>
    <property type="match status" value="1"/>
</dbReference>
<dbReference type="Gene3D" id="1.20.920.20">
    <property type="match status" value="1"/>
</dbReference>
<evidence type="ECO:0000256" key="5">
    <source>
        <dbReference type="ARBA" id="ARBA00022741"/>
    </source>
</evidence>